<feature type="transmembrane region" description="Helical" evidence="1">
    <location>
        <begin position="40"/>
        <end position="59"/>
    </location>
</feature>
<feature type="transmembrane region" description="Helical" evidence="1">
    <location>
        <begin position="5"/>
        <end position="28"/>
    </location>
</feature>
<dbReference type="RefSeq" id="WP_010866961.1">
    <property type="nucleotide sequence ID" value="NC_000854.2"/>
</dbReference>
<keyword evidence="1" id="KW-1133">Transmembrane helix</keyword>
<dbReference type="PIR" id="A72464">
    <property type="entry name" value="A72464"/>
</dbReference>
<dbReference type="eggNOG" id="arCOG01910">
    <property type="taxonomic scope" value="Archaea"/>
</dbReference>
<dbReference type="Proteomes" id="UP000002518">
    <property type="component" value="Chromosome"/>
</dbReference>
<dbReference type="InterPro" id="IPR012340">
    <property type="entry name" value="NA-bd_OB-fold"/>
</dbReference>
<evidence type="ECO:0000313" key="2">
    <source>
        <dbReference type="EMBL" id="BAA81369.2"/>
    </source>
</evidence>
<dbReference type="GeneID" id="1445371"/>
<name>Q9Y9D1_AERPE</name>
<accession>Q9Y9D1</accession>
<dbReference type="STRING" id="272557.APE_2356.1"/>
<dbReference type="Gene3D" id="2.40.50.140">
    <property type="entry name" value="Nucleic acid-binding proteins"/>
    <property type="match status" value="1"/>
</dbReference>
<dbReference type="EMBL" id="BA000002">
    <property type="protein sequence ID" value="BAA81369.2"/>
    <property type="molecule type" value="Genomic_DNA"/>
</dbReference>
<dbReference type="AlphaFoldDB" id="Q9Y9D1"/>
<dbReference type="SUPFAM" id="SSF141322">
    <property type="entry name" value="NfeD domain-like"/>
    <property type="match status" value="1"/>
</dbReference>
<gene>
    <name evidence="2" type="ordered locus">APE_2356.1</name>
</gene>
<keyword evidence="3" id="KW-1185">Reference proteome</keyword>
<reference evidence="2 3" key="1">
    <citation type="journal article" date="1999" name="DNA Res.">
        <title>Complete genome sequence of an aerobic hyper-thermophilic crenarchaeon, Aeropyrum pernix K1.</title>
        <authorList>
            <person name="Kawarabayasi Y."/>
            <person name="Hino Y."/>
            <person name="Horikawa H."/>
            <person name="Yamazaki S."/>
            <person name="Haikawa Y."/>
            <person name="Jin-no K."/>
            <person name="Takahashi M."/>
            <person name="Sekine M."/>
            <person name="Baba S."/>
            <person name="Ankai A."/>
            <person name="Kosugi H."/>
            <person name="Hosoyama A."/>
            <person name="Fukui S."/>
            <person name="Nagai Y."/>
            <person name="Nishijima K."/>
            <person name="Nakazawa H."/>
            <person name="Takamiya M."/>
            <person name="Masuda S."/>
            <person name="Funahashi T."/>
            <person name="Tanaka T."/>
            <person name="Kudoh Y."/>
            <person name="Yamazaki J."/>
            <person name="Kushida N."/>
            <person name="Oguchi A."/>
            <person name="Aoki K."/>
            <person name="Kubota K."/>
            <person name="Nakamura Y."/>
            <person name="Nomura N."/>
            <person name="Sako Y."/>
            <person name="Kikuchi H."/>
        </authorList>
    </citation>
    <scope>NUCLEOTIDE SEQUENCE [LARGE SCALE GENOMIC DNA]</scope>
    <source>
        <strain evidence="3">ATCC 700893 / DSM 11879 / JCM 9820 / NBRC 100138 / K1</strain>
    </source>
</reference>
<evidence type="ECO:0000256" key="1">
    <source>
        <dbReference type="SAM" id="Phobius"/>
    </source>
</evidence>
<protein>
    <submittedName>
        <fullName evidence="2">Uncharacterized protein</fullName>
    </submittedName>
</protein>
<evidence type="ECO:0000313" key="3">
    <source>
        <dbReference type="Proteomes" id="UP000002518"/>
    </source>
</evidence>
<proteinExistence type="predicted"/>
<keyword evidence="1" id="KW-0812">Transmembrane</keyword>
<dbReference type="EnsemblBacteria" id="BAA81369">
    <property type="protein sequence ID" value="BAA81369"/>
    <property type="gene ID" value="APE_2356.1"/>
</dbReference>
<organism evidence="2 3">
    <name type="scientific">Aeropyrum pernix (strain ATCC 700893 / DSM 11879 / JCM 9820 / NBRC 100138 / K1)</name>
    <dbReference type="NCBI Taxonomy" id="272557"/>
    <lineage>
        <taxon>Archaea</taxon>
        <taxon>Thermoproteota</taxon>
        <taxon>Thermoprotei</taxon>
        <taxon>Desulfurococcales</taxon>
        <taxon>Desulfurococcaceae</taxon>
        <taxon>Aeropyrum</taxon>
    </lineage>
</organism>
<dbReference type="KEGG" id="ape:APE_2356.1"/>
<sequence>MAGRLLVLVALLDEAAVILIVVGGAAYMAERLGLASPLEAAVMVSPIALFLAVAAAKAVEAMGRKPSVGPDALEGLKGRVVEVREGGRVVVEIEGELWRGVLLRGSVRPGDVVVVRGSRGLLLLVEPGDG</sequence>
<keyword evidence="1" id="KW-0472">Membrane</keyword>